<evidence type="ECO:0000313" key="2">
    <source>
        <dbReference type="Proteomes" id="UP000192656"/>
    </source>
</evidence>
<gene>
    <name evidence="1" type="ORF">SAMN06297251_11173</name>
</gene>
<evidence type="ECO:0008006" key="3">
    <source>
        <dbReference type="Google" id="ProtNLM"/>
    </source>
</evidence>
<reference evidence="1 2" key="1">
    <citation type="submission" date="2017-04" db="EMBL/GenBank/DDBJ databases">
        <authorList>
            <person name="Afonso C.L."/>
            <person name="Miller P.J."/>
            <person name="Scott M.A."/>
            <person name="Spackman E."/>
            <person name="Goraichik I."/>
            <person name="Dimitrov K.M."/>
            <person name="Suarez D.L."/>
            <person name="Swayne D.E."/>
        </authorList>
    </citation>
    <scope>NUCLEOTIDE SEQUENCE [LARGE SCALE GENOMIC DNA]</scope>
    <source>
        <strain evidence="1 2">CGMCC 1.10972</strain>
    </source>
</reference>
<keyword evidence="2" id="KW-1185">Reference proteome</keyword>
<accession>A0A1W2CRN4</accession>
<dbReference type="EMBL" id="FWXR01000011">
    <property type="protein sequence ID" value="SMC87890.1"/>
    <property type="molecule type" value="Genomic_DNA"/>
</dbReference>
<dbReference type="AlphaFoldDB" id="A0A1W2CRN4"/>
<proteinExistence type="predicted"/>
<protein>
    <recommendedName>
        <fullName evidence="3">BrnA antitoxin of type II toxin-antitoxin system</fullName>
    </recommendedName>
</protein>
<dbReference type="STRING" id="937218.SAMN06297251_11173"/>
<dbReference type="RefSeq" id="WP_139798369.1">
    <property type="nucleotide sequence ID" value="NZ_FWXR01000011.1"/>
</dbReference>
<evidence type="ECO:0000313" key="1">
    <source>
        <dbReference type="EMBL" id="SMC87890.1"/>
    </source>
</evidence>
<name>A0A1W2CRN4_9HYPH</name>
<dbReference type="OrthoDB" id="361944at2"/>
<dbReference type="Proteomes" id="UP000192656">
    <property type="component" value="Unassembled WGS sequence"/>
</dbReference>
<sequence>MSGNKGAMRHDWVDEDDAPELDETWFESATMKIGERAILRGEDLVALDPEIAAYFRSQVRQDGSHWHHAVNEALRRAIREGRS</sequence>
<organism evidence="1 2">
    <name type="scientific">Fulvimarina manganoxydans</name>
    <dbReference type="NCBI Taxonomy" id="937218"/>
    <lineage>
        <taxon>Bacteria</taxon>
        <taxon>Pseudomonadati</taxon>
        <taxon>Pseudomonadota</taxon>
        <taxon>Alphaproteobacteria</taxon>
        <taxon>Hyphomicrobiales</taxon>
        <taxon>Aurantimonadaceae</taxon>
        <taxon>Fulvimarina</taxon>
    </lineage>
</organism>